<dbReference type="Gene3D" id="6.10.140.1340">
    <property type="match status" value="1"/>
</dbReference>
<dbReference type="InterPro" id="IPR036873">
    <property type="entry name" value="Rhodanese-like_dom_sf"/>
</dbReference>
<keyword evidence="5" id="KW-1185">Reference proteome</keyword>
<feature type="transmembrane region" description="Helical" evidence="2">
    <location>
        <begin position="145"/>
        <end position="170"/>
    </location>
</feature>
<dbReference type="PANTHER" id="PTHR45431">
    <property type="entry name" value="RHODANESE-LIKE DOMAIN-CONTAINING PROTEIN 15, CHLOROPLASTIC"/>
    <property type="match status" value="1"/>
</dbReference>
<reference evidence="4 5" key="1">
    <citation type="submission" date="2020-07" db="EMBL/GenBank/DDBJ databases">
        <title>Thermogemmata thermophila gen. nov., sp. nov., a novel moderate thermophilic planctomycete from a Kamchatka hot spring.</title>
        <authorList>
            <person name="Elcheninov A.G."/>
            <person name="Podosokorskaya O.A."/>
            <person name="Kovaleva O.L."/>
            <person name="Novikov A."/>
            <person name="Bonch-Osmolovskaya E.A."/>
            <person name="Toshchakov S.V."/>
            <person name="Kublanov I.V."/>
        </authorList>
    </citation>
    <scope>NUCLEOTIDE SEQUENCE [LARGE SCALE GENOMIC DNA]</scope>
    <source>
        <strain evidence="4 5">2918</strain>
    </source>
</reference>
<dbReference type="Pfam" id="PF11127">
    <property type="entry name" value="YgaP-like_TM"/>
    <property type="match status" value="1"/>
</dbReference>
<dbReference type="SUPFAM" id="SSF52821">
    <property type="entry name" value="Rhodanese/Cell cycle control phosphatase"/>
    <property type="match status" value="1"/>
</dbReference>
<evidence type="ECO:0000256" key="2">
    <source>
        <dbReference type="SAM" id="Phobius"/>
    </source>
</evidence>
<dbReference type="SMART" id="SM00450">
    <property type="entry name" value="RHOD"/>
    <property type="match status" value="1"/>
</dbReference>
<dbReference type="Gene3D" id="3.40.250.10">
    <property type="entry name" value="Rhodanese-like domain"/>
    <property type="match status" value="1"/>
</dbReference>
<feature type="compositionally biased region" description="Low complexity" evidence="1">
    <location>
        <begin position="184"/>
        <end position="198"/>
    </location>
</feature>
<feature type="region of interest" description="Disordered" evidence="1">
    <location>
        <begin position="184"/>
        <end position="210"/>
    </location>
</feature>
<proteinExistence type="predicted"/>
<dbReference type="PANTHER" id="PTHR45431:SF3">
    <property type="entry name" value="RHODANESE-LIKE DOMAIN-CONTAINING PROTEIN 15, CHLOROPLASTIC"/>
    <property type="match status" value="1"/>
</dbReference>
<keyword evidence="2" id="KW-1133">Transmembrane helix</keyword>
<evidence type="ECO:0000256" key="1">
    <source>
        <dbReference type="SAM" id="MobiDB-lite"/>
    </source>
</evidence>
<protein>
    <submittedName>
        <fullName evidence="4">Rhodanese-like domain-containing protein</fullName>
    </submittedName>
</protein>
<dbReference type="InterPro" id="IPR001763">
    <property type="entry name" value="Rhodanese-like_dom"/>
</dbReference>
<dbReference type="CDD" id="cd00158">
    <property type="entry name" value="RHOD"/>
    <property type="match status" value="1"/>
</dbReference>
<dbReference type="EMBL" id="JACEFB010000002">
    <property type="protein sequence ID" value="MBA2225634.1"/>
    <property type="molecule type" value="Genomic_DNA"/>
</dbReference>
<comment type="caution">
    <text evidence="4">The sequence shown here is derived from an EMBL/GenBank/DDBJ whole genome shotgun (WGS) entry which is preliminary data.</text>
</comment>
<accession>A0A7V8VCS1</accession>
<evidence type="ECO:0000259" key="3">
    <source>
        <dbReference type="PROSITE" id="PS50206"/>
    </source>
</evidence>
<keyword evidence="2" id="KW-0472">Membrane</keyword>
<dbReference type="Pfam" id="PF00581">
    <property type="entry name" value="Rhodanese"/>
    <property type="match status" value="1"/>
</dbReference>
<sequence length="210" mass="22201">MSLKTITPQELKELLAKGQPIRLIDVRTPAEYTEVHVQGARLVPLDKFDPQKVLAEYNGQSQEPIYVICRSGNRAKTACERLLNAGYANVFLVEGGTVACEQAGVPVVRGKRMVLSIERQTRIAIGTGVLAFTILGYLVHPAFLLGAAFFGAGLIFAGITDWCGMALLIARLPWNQCGGSCASAPASAASTTDSSAPASPSPATPLCSPQ</sequence>
<dbReference type="RefSeq" id="WP_194537039.1">
    <property type="nucleotide sequence ID" value="NZ_JACEFB010000002.1"/>
</dbReference>
<dbReference type="InterPro" id="IPR021309">
    <property type="entry name" value="YgaP-like_TM"/>
</dbReference>
<gene>
    <name evidence="4" type="ORF">H0921_05600</name>
</gene>
<organism evidence="4 5">
    <name type="scientific">Thermogemmata fonticola</name>
    <dbReference type="NCBI Taxonomy" id="2755323"/>
    <lineage>
        <taxon>Bacteria</taxon>
        <taxon>Pseudomonadati</taxon>
        <taxon>Planctomycetota</taxon>
        <taxon>Planctomycetia</taxon>
        <taxon>Gemmatales</taxon>
        <taxon>Gemmataceae</taxon>
        <taxon>Thermogemmata</taxon>
    </lineage>
</organism>
<dbReference type="InterPro" id="IPR052367">
    <property type="entry name" value="Thiosulfate_ST/Rhodanese-like"/>
</dbReference>
<dbReference type="PROSITE" id="PS50206">
    <property type="entry name" value="RHODANESE_3"/>
    <property type="match status" value="1"/>
</dbReference>
<evidence type="ECO:0000313" key="5">
    <source>
        <dbReference type="Proteomes" id="UP000542342"/>
    </source>
</evidence>
<dbReference type="Proteomes" id="UP000542342">
    <property type="component" value="Unassembled WGS sequence"/>
</dbReference>
<dbReference type="AlphaFoldDB" id="A0A7V8VCS1"/>
<keyword evidence="2" id="KW-0812">Transmembrane</keyword>
<feature type="transmembrane region" description="Helical" evidence="2">
    <location>
        <begin position="121"/>
        <end position="139"/>
    </location>
</feature>
<name>A0A7V8VCS1_9BACT</name>
<feature type="domain" description="Rhodanese" evidence="3">
    <location>
        <begin position="17"/>
        <end position="109"/>
    </location>
</feature>
<evidence type="ECO:0000313" key="4">
    <source>
        <dbReference type="EMBL" id="MBA2225634.1"/>
    </source>
</evidence>